<comment type="caution">
    <text evidence="4">The sequence shown here is derived from an EMBL/GenBank/DDBJ whole genome shotgun (WGS) entry which is preliminary data.</text>
</comment>
<evidence type="ECO:0000313" key="5">
    <source>
        <dbReference type="Proteomes" id="UP000326759"/>
    </source>
</evidence>
<name>A0A5N5TEM8_9CRUS</name>
<reference evidence="4 5" key="1">
    <citation type="journal article" date="2019" name="PLoS Biol.">
        <title>Sex chromosomes control vertical transmission of feminizing Wolbachia symbionts in an isopod.</title>
        <authorList>
            <person name="Becking T."/>
            <person name="Chebbi M.A."/>
            <person name="Giraud I."/>
            <person name="Moumen B."/>
            <person name="Laverre T."/>
            <person name="Caubet Y."/>
            <person name="Peccoud J."/>
            <person name="Gilbert C."/>
            <person name="Cordaux R."/>
        </authorList>
    </citation>
    <scope>NUCLEOTIDE SEQUENCE [LARGE SCALE GENOMIC DNA]</scope>
    <source>
        <strain evidence="4">ANa2</strain>
        <tissue evidence="4">Whole body excluding digestive tract and cuticle</tissue>
    </source>
</reference>
<keyword evidence="2" id="KW-0479">Metal-binding</keyword>
<accession>A0A5N5TEM8</accession>
<dbReference type="GO" id="GO:0004035">
    <property type="term" value="F:alkaline phosphatase activity"/>
    <property type="evidence" value="ECO:0007669"/>
    <property type="project" value="UniProtKB-EC"/>
</dbReference>
<dbReference type="EMBL" id="SEYY01002038">
    <property type="protein sequence ID" value="KAB7504981.1"/>
    <property type="molecule type" value="Genomic_DNA"/>
</dbReference>
<dbReference type="InterPro" id="IPR017850">
    <property type="entry name" value="Alkaline_phosphatase_core_sf"/>
</dbReference>
<dbReference type="SUPFAM" id="SSF53649">
    <property type="entry name" value="Alkaline phosphatase-like"/>
    <property type="match status" value="1"/>
</dbReference>
<dbReference type="PANTHER" id="PTHR11596">
    <property type="entry name" value="ALKALINE PHOSPHATASE"/>
    <property type="match status" value="1"/>
</dbReference>
<dbReference type="OrthoDB" id="6373037at2759"/>
<proteinExistence type="predicted"/>
<dbReference type="PANTHER" id="PTHR11596:SF91">
    <property type="entry name" value="ALKALINE PHOSPHATASE-RELATED"/>
    <property type="match status" value="1"/>
</dbReference>
<gene>
    <name evidence="4" type="ORF">Anas_01202</name>
</gene>
<feature type="region of interest" description="Disordered" evidence="3">
    <location>
        <begin position="101"/>
        <end position="146"/>
    </location>
</feature>
<feature type="binding site" evidence="2">
    <location>
        <position position="58"/>
    </location>
    <ligand>
        <name>Zn(2+)</name>
        <dbReference type="ChEBI" id="CHEBI:29105"/>
        <label>2</label>
    </ligand>
</feature>
<organism evidence="4 5">
    <name type="scientific">Armadillidium nasatum</name>
    <dbReference type="NCBI Taxonomy" id="96803"/>
    <lineage>
        <taxon>Eukaryota</taxon>
        <taxon>Metazoa</taxon>
        <taxon>Ecdysozoa</taxon>
        <taxon>Arthropoda</taxon>
        <taxon>Crustacea</taxon>
        <taxon>Multicrustacea</taxon>
        <taxon>Malacostraca</taxon>
        <taxon>Eumalacostraca</taxon>
        <taxon>Peracarida</taxon>
        <taxon>Isopoda</taxon>
        <taxon>Oniscidea</taxon>
        <taxon>Crinocheta</taxon>
        <taxon>Armadillidiidae</taxon>
        <taxon>Armadillidium</taxon>
    </lineage>
</organism>
<sequence>FDSEISDLDFKPYTTLLYGNGPGYAHSTPAGRQNLTGINPEDINFVQQAAVPRKYETHGGEDVPVYANGPGSYLFSGTIEQSYIPHALAFAACMSPDSTHCEQPHSDDASAPAAIPRPLYPRKEDPNSQNIPLTPASSPVEERKRPRDSWTWISSSSQPSFSCKWPPWVTFLIVIILCSL</sequence>
<keyword evidence="2" id="KW-0862">Zinc</keyword>
<dbReference type="AlphaFoldDB" id="A0A5N5TEM8"/>
<protein>
    <recommendedName>
        <fullName evidence="1">alkaline phosphatase</fullName>
        <ecNumber evidence="1">3.1.3.1</ecNumber>
    </recommendedName>
</protein>
<dbReference type="EC" id="3.1.3.1" evidence="1"/>
<comment type="cofactor">
    <cofactor evidence="2">
        <name>Zn(2+)</name>
        <dbReference type="ChEBI" id="CHEBI:29105"/>
    </cofactor>
    <text evidence="2">Binds 2 Zn(2+) ions.</text>
</comment>
<keyword evidence="5" id="KW-1185">Reference proteome</keyword>
<dbReference type="InterPro" id="IPR001952">
    <property type="entry name" value="Alkaline_phosphatase"/>
</dbReference>
<dbReference type="Pfam" id="PF00245">
    <property type="entry name" value="Alk_phosphatase"/>
    <property type="match status" value="1"/>
</dbReference>
<evidence type="ECO:0000256" key="1">
    <source>
        <dbReference type="ARBA" id="ARBA00012647"/>
    </source>
</evidence>
<evidence type="ECO:0000256" key="2">
    <source>
        <dbReference type="PIRSR" id="PIRSR601952-2"/>
    </source>
</evidence>
<evidence type="ECO:0000256" key="3">
    <source>
        <dbReference type="SAM" id="MobiDB-lite"/>
    </source>
</evidence>
<dbReference type="GO" id="GO:0046872">
    <property type="term" value="F:metal ion binding"/>
    <property type="evidence" value="ECO:0007669"/>
    <property type="project" value="UniProtKB-KW"/>
</dbReference>
<feature type="non-terminal residue" evidence="4">
    <location>
        <position position="1"/>
    </location>
</feature>
<dbReference type="Proteomes" id="UP000326759">
    <property type="component" value="Unassembled WGS sequence"/>
</dbReference>
<feature type="compositionally biased region" description="Polar residues" evidence="3">
    <location>
        <begin position="127"/>
        <end position="137"/>
    </location>
</feature>
<evidence type="ECO:0000313" key="4">
    <source>
        <dbReference type="EMBL" id="KAB7504981.1"/>
    </source>
</evidence>
<dbReference type="Gene3D" id="3.40.720.10">
    <property type="entry name" value="Alkaline Phosphatase, subunit A"/>
    <property type="match status" value="1"/>
</dbReference>